<organism evidence="4 5">
    <name type="scientific">Gleimia europaea ACS-120-V-Col10b</name>
    <dbReference type="NCBI Taxonomy" id="883069"/>
    <lineage>
        <taxon>Bacteria</taxon>
        <taxon>Bacillati</taxon>
        <taxon>Actinomycetota</taxon>
        <taxon>Actinomycetes</taxon>
        <taxon>Actinomycetales</taxon>
        <taxon>Actinomycetaceae</taxon>
        <taxon>Gleimia</taxon>
    </lineage>
</organism>
<evidence type="ECO:0000256" key="2">
    <source>
        <dbReference type="ARBA" id="ARBA00022679"/>
    </source>
</evidence>
<dbReference type="Gene3D" id="3.40.1280.10">
    <property type="match status" value="1"/>
</dbReference>
<dbReference type="PANTHER" id="PTHR43191">
    <property type="entry name" value="RRNA METHYLTRANSFERASE 3"/>
    <property type="match status" value="1"/>
</dbReference>
<evidence type="ECO:0000259" key="3">
    <source>
        <dbReference type="Pfam" id="PF00588"/>
    </source>
</evidence>
<dbReference type="InterPro" id="IPR029026">
    <property type="entry name" value="tRNA_m1G_MTases_N"/>
</dbReference>
<evidence type="ECO:0000313" key="4">
    <source>
        <dbReference type="EMBL" id="EPD30367.1"/>
    </source>
</evidence>
<dbReference type="CDD" id="cd18095">
    <property type="entry name" value="SpoU-like_rRNA-MTase"/>
    <property type="match status" value="1"/>
</dbReference>
<evidence type="ECO:0000256" key="1">
    <source>
        <dbReference type="ARBA" id="ARBA00022603"/>
    </source>
</evidence>
<dbReference type="PANTHER" id="PTHR43191:SF12">
    <property type="entry name" value="RRNA METHYLASE"/>
    <property type="match status" value="1"/>
</dbReference>
<dbReference type="EMBL" id="AGWN01000001">
    <property type="protein sequence ID" value="EPD30367.1"/>
    <property type="molecule type" value="Genomic_DNA"/>
</dbReference>
<dbReference type="SUPFAM" id="SSF55315">
    <property type="entry name" value="L30e-like"/>
    <property type="match status" value="1"/>
</dbReference>
<dbReference type="GO" id="GO:0003723">
    <property type="term" value="F:RNA binding"/>
    <property type="evidence" value="ECO:0007669"/>
    <property type="project" value="InterPro"/>
</dbReference>
<keyword evidence="2" id="KW-0808">Transferase</keyword>
<dbReference type="SUPFAM" id="SSF75217">
    <property type="entry name" value="alpha/beta knot"/>
    <property type="match status" value="1"/>
</dbReference>
<name>A0A9W5VVX1_9ACTO</name>
<evidence type="ECO:0000313" key="5">
    <source>
        <dbReference type="Proteomes" id="UP000014387"/>
    </source>
</evidence>
<dbReference type="InterPro" id="IPR029028">
    <property type="entry name" value="Alpha/beta_knot_MTases"/>
</dbReference>
<dbReference type="RefSeq" id="WP_016443479.1">
    <property type="nucleotide sequence ID" value="NZ_KE150266.1"/>
</dbReference>
<dbReference type="AlphaFoldDB" id="A0A9W5VVX1"/>
<dbReference type="GO" id="GO:0008173">
    <property type="term" value="F:RNA methyltransferase activity"/>
    <property type="evidence" value="ECO:0007669"/>
    <property type="project" value="InterPro"/>
</dbReference>
<keyword evidence="1" id="KW-0489">Methyltransferase</keyword>
<keyword evidence="5" id="KW-1185">Reference proteome</keyword>
<comment type="caution">
    <text evidence="4">The sequence shown here is derived from an EMBL/GenBank/DDBJ whole genome shotgun (WGS) entry which is preliminary data.</text>
</comment>
<sequence>MLDTLGIKHRCDNDQVIIQVKDLSDQRLLDYTSLTDVKLRSRLEPERGLFMAESKNVIERALEAGYKPRSFLIPQKWLASMQGVLAGLGPEGADIPVFVASEDVLEQITGFHLHRSAMAAMYRRELAPVQEVIAHARRIAIIEDIVDHKNVGAIFRSAAALDVDAVLVTPSCADPLYRRSVRVSMGSVFQVPWTRLETWPDMGPLHDLGFHVVALALGENTIRLDDFERRVKDNPNMKVAWVLGSEGYGLKERTIRAADSSVMIPMSHGVDSLNVAAASAVAFWATRRR</sequence>
<reference evidence="4 5" key="1">
    <citation type="submission" date="2013-05" db="EMBL/GenBank/DDBJ databases">
        <title>The Genome Sequence of Actinomyces europaeus ACS-120-V-COL10B.</title>
        <authorList>
            <consortium name="The Broad Institute Genomics Platform"/>
            <person name="Earl A."/>
            <person name="Ward D."/>
            <person name="Feldgarden M."/>
            <person name="Gevers D."/>
            <person name="Saerens B."/>
            <person name="Vaneechoutte M."/>
            <person name="Walker B."/>
            <person name="Young S."/>
            <person name="Zeng Q."/>
            <person name="Gargeya S."/>
            <person name="Fitzgerald M."/>
            <person name="Haas B."/>
            <person name="Abouelleil A."/>
            <person name="Allen A.W."/>
            <person name="Alvarado L."/>
            <person name="Arachchi H.M."/>
            <person name="Berlin A.M."/>
            <person name="Chapman S.B."/>
            <person name="Gainer-Dewar J."/>
            <person name="Goldberg J."/>
            <person name="Griggs A."/>
            <person name="Gujja S."/>
            <person name="Hansen M."/>
            <person name="Howarth C."/>
            <person name="Imamovic A."/>
            <person name="Ireland A."/>
            <person name="Larimer J."/>
            <person name="McCowan C."/>
            <person name="Murphy C."/>
            <person name="Pearson M."/>
            <person name="Poon T.W."/>
            <person name="Priest M."/>
            <person name="Roberts A."/>
            <person name="Saif S."/>
            <person name="Shea T."/>
            <person name="Sisk P."/>
            <person name="Sykes S."/>
            <person name="Wortman J."/>
            <person name="Nusbaum C."/>
            <person name="Birren B."/>
        </authorList>
    </citation>
    <scope>NUCLEOTIDE SEQUENCE [LARGE SCALE GENOMIC DNA]</scope>
    <source>
        <strain evidence="4 5">ACS-120-V-Col10b</strain>
    </source>
</reference>
<dbReference type="InterPro" id="IPR001537">
    <property type="entry name" value="SpoU_MeTrfase"/>
</dbReference>
<dbReference type="Proteomes" id="UP000014387">
    <property type="component" value="Unassembled WGS sequence"/>
</dbReference>
<dbReference type="OrthoDB" id="3190829at2"/>
<gene>
    <name evidence="4" type="ORF">HMPREF9238_00105</name>
</gene>
<accession>A0A9W5VVX1</accession>
<protein>
    <recommendedName>
        <fullName evidence="3">tRNA/rRNA methyltransferase SpoU type domain-containing protein</fullName>
    </recommendedName>
</protein>
<dbReference type="InterPro" id="IPR051259">
    <property type="entry name" value="rRNA_Methyltransferase"/>
</dbReference>
<proteinExistence type="predicted"/>
<feature type="domain" description="tRNA/rRNA methyltransferase SpoU type" evidence="3">
    <location>
        <begin position="140"/>
        <end position="283"/>
    </location>
</feature>
<dbReference type="Pfam" id="PF00588">
    <property type="entry name" value="SpoU_methylase"/>
    <property type="match status" value="1"/>
</dbReference>
<dbReference type="Gene3D" id="3.30.1330.30">
    <property type="match status" value="1"/>
</dbReference>
<dbReference type="GO" id="GO:0032259">
    <property type="term" value="P:methylation"/>
    <property type="evidence" value="ECO:0007669"/>
    <property type="project" value="UniProtKB-KW"/>
</dbReference>
<dbReference type="GO" id="GO:0006396">
    <property type="term" value="P:RNA processing"/>
    <property type="evidence" value="ECO:0007669"/>
    <property type="project" value="InterPro"/>
</dbReference>
<dbReference type="InterPro" id="IPR029064">
    <property type="entry name" value="Ribosomal_eL30-like_sf"/>
</dbReference>